<dbReference type="AlphaFoldDB" id="A0A2P9AQZ2"/>
<reference evidence="2" key="1">
    <citation type="submission" date="2016-12" db="EMBL/GenBank/DDBJ databases">
        <authorList>
            <person name="Brunel B."/>
        </authorList>
    </citation>
    <scope>NUCLEOTIDE SEQUENCE [LARGE SCALE GENOMIC DNA]</scope>
</reference>
<accession>A0A2P9AQZ2</accession>
<sequence length="79" mass="8272">MCSGFCCAAMQQKSTLLGSRSRLDAASSVVRVKLQVHAVTPIAEAPALDHRCETGGKPMAARSGCATASCRRLRLGRPA</sequence>
<dbReference type="Proteomes" id="UP000245698">
    <property type="component" value="Unassembled WGS sequence"/>
</dbReference>
<evidence type="ECO:0000313" key="2">
    <source>
        <dbReference type="Proteomes" id="UP000245698"/>
    </source>
</evidence>
<keyword evidence="2" id="KW-1185">Reference proteome</keyword>
<name>A0A2P9AQZ2_9HYPH</name>
<evidence type="ECO:0000313" key="1">
    <source>
        <dbReference type="EMBL" id="SJM33573.1"/>
    </source>
</evidence>
<protein>
    <submittedName>
        <fullName evidence="1">Uncharacterized protein</fullName>
    </submittedName>
</protein>
<organism evidence="1 2">
    <name type="scientific">Mesorhizobium delmotii</name>
    <dbReference type="NCBI Taxonomy" id="1631247"/>
    <lineage>
        <taxon>Bacteria</taxon>
        <taxon>Pseudomonadati</taxon>
        <taxon>Pseudomonadota</taxon>
        <taxon>Alphaproteobacteria</taxon>
        <taxon>Hyphomicrobiales</taxon>
        <taxon>Phyllobacteriaceae</taxon>
        <taxon>Mesorhizobium</taxon>
    </lineage>
</organism>
<dbReference type="EMBL" id="FUIG01000043">
    <property type="protein sequence ID" value="SJM33573.1"/>
    <property type="molecule type" value="Genomic_DNA"/>
</dbReference>
<proteinExistence type="predicted"/>
<gene>
    <name evidence="1" type="ORF">BQ8482_350217</name>
</gene>